<organism evidence="6 7">
    <name type="scientific">Yinghuangia soli</name>
    <dbReference type="NCBI Taxonomy" id="2908204"/>
    <lineage>
        <taxon>Bacteria</taxon>
        <taxon>Bacillati</taxon>
        <taxon>Actinomycetota</taxon>
        <taxon>Actinomycetes</taxon>
        <taxon>Kitasatosporales</taxon>
        <taxon>Streptomycetaceae</taxon>
        <taxon>Yinghuangia</taxon>
    </lineage>
</organism>
<dbReference type="PANTHER" id="PTHR46796:SF12">
    <property type="entry name" value="HTH-TYPE DNA-BINDING TRANSCRIPTIONAL ACTIVATOR EUTR"/>
    <property type="match status" value="1"/>
</dbReference>
<dbReference type="InterPro" id="IPR050204">
    <property type="entry name" value="AraC_XylS_family_regulators"/>
</dbReference>
<accession>A0AA41U0S1</accession>
<dbReference type="Pfam" id="PF12833">
    <property type="entry name" value="HTH_18"/>
    <property type="match status" value="1"/>
</dbReference>
<dbReference type="SUPFAM" id="SSF46689">
    <property type="entry name" value="Homeodomain-like"/>
    <property type="match status" value="1"/>
</dbReference>
<dbReference type="PROSITE" id="PS01124">
    <property type="entry name" value="HTH_ARAC_FAMILY_2"/>
    <property type="match status" value="1"/>
</dbReference>
<gene>
    <name evidence="6" type="ORF">LZ495_05685</name>
</gene>
<evidence type="ECO:0000256" key="4">
    <source>
        <dbReference type="SAM" id="MobiDB-lite"/>
    </source>
</evidence>
<evidence type="ECO:0000313" key="7">
    <source>
        <dbReference type="Proteomes" id="UP001165378"/>
    </source>
</evidence>
<dbReference type="InterPro" id="IPR018060">
    <property type="entry name" value="HTH_AraC"/>
</dbReference>
<feature type="domain" description="HTH araC/xylS-type" evidence="5">
    <location>
        <begin position="233"/>
        <end position="336"/>
    </location>
</feature>
<protein>
    <submittedName>
        <fullName evidence="6">AraC family transcriptional regulator</fullName>
    </submittedName>
</protein>
<evidence type="ECO:0000313" key="6">
    <source>
        <dbReference type="EMBL" id="MCF2526712.1"/>
    </source>
</evidence>
<sequence>MRRPQETEPENPQSAAVSAEHTTRGEIYRGDDPDIVQRVTNARFTRHELDIVGNRPLDFDFQALHIGRLAAYDLSYGTDVRTLPVEPTAQYVIRLGHTGRASFNVQGKTTPFSPSILNPGQAAVAHWDADTRTRFLCVPRRHIDAAVRSRTSERHEGPLIFENRMSEQDPAVAAWLGLARRFATGAGTWMASSPLAIGHFERLLVDLLISVQPGDRLLEPARTRRTFGLGPLRRAMAFCEANAHRPISVSEMAAVARVSVRTLQAEFRRSLDTTPIVYLRDLRLRGARDDLLEVAAGRSDATITEIANKWGFPQRRYFTASYARAFGRLPSEDAQTTPGSLATRGVAL</sequence>
<proteinExistence type="predicted"/>
<dbReference type="PANTHER" id="PTHR46796">
    <property type="entry name" value="HTH-TYPE TRANSCRIPTIONAL ACTIVATOR RHAS-RELATED"/>
    <property type="match status" value="1"/>
</dbReference>
<dbReference type="SMART" id="SM00342">
    <property type="entry name" value="HTH_ARAC"/>
    <property type="match status" value="1"/>
</dbReference>
<dbReference type="AlphaFoldDB" id="A0AA41U0S1"/>
<dbReference type="Pfam" id="PF14525">
    <property type="entry name" value="AraC_binding_2"/>
    <property type="match status" value="1"/>
</dbReference>
<keyword evidence="2" id="KW-0238">DNA-binding</keyword>
<reference evidence="6" key="1">
    <citation type="submission" date="2022-01" db="EMBL/GenBank/DDBJ databases">
        <title>Genome-Based Taxonomic Classification of the Phylum Actinobacteria.</title>
        <authorList>
            <person name="Gao Y."/>
        </authorList>
    </citation>
    <scope>NUCLEOTIDE SEQUENCE</scope>
    <source>
        <strain evidence="6">KLBMP 8922</strain>
    </source>
</reference>
<dbReference type="GO" id="GO:0003700">
    <property type="term" value="F:DNA-binding transcription factor activity"/>
    <property type="evidence" value="ECO:0007669"/>
    <property type="project" value="InterPro"/>
</dbReference>
<dbReference type="Gene3D" id="1.10.10.60">
    <property type="entry name" value="Homeodomain-like"/>
    <property type="match status" value="1"/>
</dbReference>
<evidence type="ECO:0000259" key="5">
    <source>
        <dbReference type="PROSITE" id="PS01124"/>
    </source>
</evidence>
<comment type="caution">
    <text evidence="6">The sequence shown here is derived from an EMBL/GenBank/DDBJ whole genome shotgun (WGS) entry which is preliminary data.</text>
</comment>
<dbReference type="GO" id="GO:0043565">
    <property type="term" value="F:sequence-specific DNA binding"/>
    <property type="evidence" value="ECO:0007669"/>
    <property type="project" value="InterPro"/>
</dbReference>
<evidence type="ECO:0000256" key="1">
    <source>
        <dbReference type="ARBA" id="ARBA00023015"/>
    </source>
</evidence>
<dbReference type="RefSeq" id="WP_235050850.1">
    <property type="nucleotide sequence ID" value="NZ_JAKFHA010000002.1"/>
</dbReference>
<dbReference type="EMBL" id="JAKFHA010000002">
    <property type="protein sequence ID" value="MCF2526712.1"/>
    <property type="molecule type" value="Genomic_DNA"/>
</dbReference>
<evidence type="ECO:0000256" key="3">
    <source>
        <dbReference type="ARBA" id="ARBA00023163"/>
    </source>
</evidence>
<evidence type="ECO:0000256" key="2">
    <source>
        <dbReference type="ARBA" id="ARBA00023125"/>
    </source>
</evidence>
<dbReference type="InterPro" id="IPR035418">
    <property type="entry name" value="AraC-bd_2"/>
</dbReference>
<keyword evidence="3" id="KW-0804">Transcription</keyword>
<feature type="region of interest" description="Disordered" evidence="4">
    <location>
        <begin position="1"/>
        <end position="22"/>
    </location>
</feature>
<name>A0AA41U0S1_9ACTN</name>
<keyword evidence="7" id="KW-1185">Reference proteome</keyword>
<keyword evidence="1" id="KW-0805">Transcription regulation</keyword>
<dbReference type="InterPro" id="IPR009057">
    <property type="entry name" value="Homeodomain-like_sf"/>
</dbReference>
<dbReference type="Proteomes" id="UP001165378">
    <property type="component" value="Unassembled WGS sequence"/>
</dbReference>